<organism evidence="2 3">
    <name type="scientific">Dactylonectria macrodidyma</name>
    <dbReference type="NCBI Taxonomy" id="307937"/>
    <lineage>
        <taxon>Eukaryota</taxon>
        <taxon>Fungi</taxon>
        <taxon>Dikarya</taxon>
        <taxon>Ascomycota</taxon>
        <taxon>Pezizomycotina</taxon>
        <taxon>Sordariomycetes</taxon>
        <taxon>Hypocreomycetidae</taxon>
        <taxon>Hypocreales</taxon>
        <taxon>Nectriaceae</taxon>
        <taxon>Dactylonectria</taxon>
    </lineage>
</organism>
<evidence type="ECO:0000313" key="2">
    <source>
        <dbReference type="EMBL" id="KAH7124528.1"/>
    </source>
</evidence>
<proteinExistence type="predicted"/>
<reference evidence="2" key="1">
    <citation type="journal article" date="2021" name="Nat. Commun.">
        <title>Genetic determinants of endophytism in the Arabidopsis root mycobiome.</title>
        <authorList>
            <person name="Mesny F."/>
            <person name="Miyauchi S."/>
            <person name="Thiergart T."/>
            <person name="Pickel B."/>
            <person name="Atanasova L."/>
            <person name="Karlsson M."/>
            <person name="Huettel B."/>
            <person name="Barry K.W."/>
            <person name="Haridas S."/>
            <person name="Chen C."/>
            <person name="Bauer D."/>
            <person name="Andreopoulos W."/>
            <person name="Pangilinan J."/>
            <person name="LaButti K."/>
            <person name="Riley R."/>
            <person name="Lipzen A."/>
            <person name="Clum A."/>
            <person name="Drula E."/>
            <person name="Henrissat B."/>
            <person name="Kohler A."/>
            <person name="Grigoriev I.V."/>
            <person name="Martin F.M."/>
            <person name="Hacquard S."/>
        </authorList>
    </citation>
    <scope>NUCLEOTIDE SEQUENCE</scope>
    <source>
        <strain evidence="2">MPI-CAGE-AT-0147</strain>
    </source>
</reference>
<dbReference type="Proteomes" id="UP000738349">
    <property type="component" value="Unassembled WGS sequence"/>
</dbReference>
<dbReference type="EMBL" id="JAGMUV010000021">
    <property type="protein sequence ID" value="KAH7124528.1"/>
    <property type="molecule type" value="Genomic_DNA"/>
</dbReference>
<dbReference type="OrthoDB" id="5244879at2759"/>
<name>A0A9P9DSF3_9HYPO</name>
<feature type="transmembrane region" description="Helical" evidence="1">
    <location>
        <begin position="198"/>
        <end position="218"/>
    </location>
</feature>
<accession>A0A9P9DSF3</accession>
<keyword evidence="3" id="KW-1185">Reference proteome</keyword>
<dbReference type="AlphaFoldDB" id="A0A9P9DSF3"/>
<protein>
    <submittedName>
        <fullName evidence="2">Uncharacterized protein</fullName>
    </submittedName>
</protein>
<feature type="transmembrane region" description="Helical" evidence="1">
    <location>
        <begin position="109"/>
        <end position="132"/>
    </location>
</feature>
<evidence type="ECO:0000313" key="3">
    <source>
        <dbReference type="Proteomes" id="UP000738349"/>
    </source>
</evidence>
<evidence type="ECO:0000256" key="1">
    <source>
        <dbReference type="SAM" id="Phobius"/>
    </source>
</evidence>
<feature type="transmembrane region" description="Helical" evidence="1">
    <location>
        <begin position="25"/>
        <end position="48"/>
    </location>
</feature>
<comment type="caution">
    <text evidence="2">The sequence shown here is derived from an EMBL/GenBank/DDBJ whole genome shotgun (WGS) entry which is preliminary data.</text>
</comment>
<keyword evidence="1" id="KW-1133">Transmembrane helix</keyword>
<feature type="transmembrane region" description="Helical" evidence="1">
    <location>
        <begin position="265"/>
        <end position="290"/>
    </location>
</feature>
<feature type="transmembrane region" description="Helical" evidence="1">
    <location>
        <begin position="152"/>
        <end position="171"/>
    </location>
</feature>
<keyword evidence="1" id="KW-0472">Membrane</keyword>
<keyword evidence="1" id="KW-0812">Transmembrane</keyword>
<sequence length="292" mass="32400">MDIGTGNSSVTSLPSQPEPVNGINVFWILFTLCVACSIHPVGSSIGFATEHRRYVRILPLSAFIDTFYLFAECIQLARRQELSFPAAAFAVARQRLQETISPESKLVEALILILTLDIRVRLLSNALLVFVYTKVWGYHGIPVSFTIATFYFSAWIGMEMVVLTSLSFVYMRGSDSAVALHINVTASQRQHLREWPKLLNLGLLWAQVLALILAAIWICSTSSTPAPRSDGPPTIIFDWHTAIPAIPGTVGILNFFPFPVEPPPILVPVCVFAFLTLACIMIFILMILFLPY</sequence>
<gene>
    <name evidence="2" type="ORF">EDB81DRAFT_765346</name>
</gene>